<dbReference type="AlphaFoldDB" id="A0A5C6UGV9"/>
<dbReference type="OrthoDB" id="9154303at2"/>
<organism evidence="2 3">
    <name type="scientific">Sphingomonas ginsenosidivorax</name>
    <dbReference type="NCBI Taxonomy" id="862135"/>
    <lineage>
        <taxon>Bacteria</taxon>
        <taxon>Pseudomonadati</taxon>
        <taxon>Pseudomonadota</taxon>
        <taxon>Alphaproteobacteria</taxon>
        <taxon>Sphingomonadales</taxon>
        <taxon>Sphingomonadaceae</taxon>
        <taxon>Sphingomonas</taxon>
    </lineage>
</organism>
<dbReference type="RefSeq" id="WP_147083310.1">
    <property type="nucleotide sequence ID" value="NZ_VOQR01000001.1"/>
</dbReference>
<name>A0A5C6UGV9_9SPHN</name>
<dbReference type="Proteomes" id="UP000321250">
    <property type="component" value="Unassembled WGS sequence"/>
</dbReference>
<protein>
    <submittedName>
        <fullName evidence="2">Uncharacterized protein</fullName>
    </submittedName>
</protein>
<keyword evidence="1" id="KW-0812">Transmembrane</keyword>
<sequence>MEVDTSQGHAGREVICRSSWTAYVRPVLGWGFVAIVGFAVGKLGIVIGLAALARLVYRVLYVNSVTLLRDDTGIWCSAGILPWAKGVTGVKWRDIDQAHYYPNFLSYIFRSYTIRVGHRYTKGSEIVLPHMKCGHVAVMAINKEHEQMAAAGVLN</sequence>
<evidence type="ECO:0000313" key="3">
    <source>
        <dbReference type="Proteomes" id="UP000321250"/>
    </source>
</evidence>
<feature type="transmembrane region" description="Helical" evidence="1">
    <location>
        <begin position="27"/>
        <end position="52"/>
    </location>
</feature>
<dbReference type="EMBL" id="VOQR01000001">
    <property type="protein sequence ID" value="TXC72032.1"/>
    <property type="molecule type" value="Genomic_DNA"/>
</dbReference>
<evidence type="ECO:0000256" key="1">
    <source>
        <dbReference type="SAM" id="Phobius"/>
    </source>
</evidence>
<comment type="caution">
    <text evidence="2">The sequence shown here is derived from an EMBL/GenBank/DDBJ whole genome shotgun (WGS) entry which is preliminary data.</text>
</comment>
<reference evidence="2 3" key="1">
    <citation type="journal article" date="2013" name="Antonie Van Leeuwenhoek">
        <title>Sphingomonas ginsenosidivorax sp. nov., with the ability to transform ginsenosides.</title>
        <authorList>
            <person name="Jin X.F."/>
            <person name="Kim J.K."/>
            <person name="Liu Q.M."/>
            <person name="Kang M.S."/>
            <person name="He D."/>
            <person name="Jin F.X."/>
            <person name="Kim S.C."/>
            <person name="Im W.T."/>
        </authorList>
    </citation>
    <scope>NUCLEOTIDE SEQUENCE [LARGE SCALE GENOMIC DNA]</scope>
    <source>
        <strain evidence="2 3">KHI67</strain>
    </source>
</reference>
<gene>
    <name evidence="2" type="ORF">FSB78_14550</name>
</gene>
<keyword evidence="3" id="KW-1185">Reference proteome</keyword>
<accession>A0A5C6UGV9</accession>
<keyword evidence="1" id="KW-1133">Transmembrane helix</keyword>
<keyword evidence="1" id="KW-0472">Membrane</keyword>
<evidence type="ECO:0000313" key="2">
    <source>
        <dbReference type="EMBL" id="TXC72032.1"/>
    </source>
</evidence>
<proteinExistence type="predicted"/>